<evidence type="ECO:0000313" key="1">
    <source>
        <dbReference type="EMBL" id="WNZ23434.1"/>
    </source>
</evidence>
<protein>
    <submittedName>
        <fullName evidence="1">Uncharacterized protein</fullName>
    </submittedName>
</protein>
<dbReference type="AlphaFoldDB" id="A0AA96WDX0"/>
<name>A0AA96WDX0_9CYAN</name>
<gene>
    <name evidence="1" type="ORF">HJG54_11605</name>
</gene>
<organism evidence="1">
    <name type="scientific">Leptolyngbya sp. NK1-12</name>
    <dbReference type="NCBI Taxonomy" id="2547451"/>
    <lineage>
        <taxon>Bacteria</taxon>
        <taxon>Bacillati</taxon>
        <taxon>Cyanobacteriota</taxon>
        <taxon>Cyanophyceae</taxon>
        <taxon>Leptolyngbyales</taxon>
        <taxon>Leptolyngbyaceae</taxon>
        <taxon>Leptolyngbya group</taxon>
        <taxon>Leptolyngbya</taxon>
    </lineage>
</organism>
<sequence>MSYNPVFSIHTTLTQIKSCGCSTKLDQLPASLLSEINGMVAIGILAIGILELNRVIPAVFVQPMLCL</sequence>
<dbReference type="RefSeq" id="WP_316435101.1">
    <property type="nucleotide sequence ID" value="NZ_CP053586.1"/>
</dbReference>
<proteinExistence type="predicted"/>
<reference evidence="1" key="1">
    <citation type="submission" date="2020-05" db="EMBL/GenBank/DDBJ databases">
        <authorList>
            <person name="Zhu T."/>
            <person name="Keshari N."/>
            <person name="Lu X."/>
        </authorList>
    </citation>
    <scope>NUCLEOTIDE SEQUENCE</scope>
    <source>
        <strain evidence="1">NK1-12</strain>
    </source>
</reference>
<dbReference type="EMBL" id="CP053586">
    <property type="protein sequence ID" value="WNZ23434.1"/>
    <property type="molecule type" value="Genomic_DNA"/>
</dbReference>
<accession>A0AA96WDX0</accession>